<evidence type="ECO:0000313" key="10">
    <source>
        <dbReference type="Proteomes" id="UP000279275"/>
    </source>
</evidence>
<dbReference type="NCBIfam" id="TIGR00711">
    <property type="entry name" value="efflux_EmrB"/>
    <property type="match status" value="1"/>
</dbReference>
<dbReference type="Pfam" id="PF07690">
    <property type="entry name" value="MFS_1"/>
    <property type="match status" value="1"/>
</dbReference>
<evidence type="ECO:0000256" key="4">
    <source>
        <dbReference type="ARBA" id="ARBA00022692"/>
    </source>
</evidence>
<evidence type="ECO:0000256" key="2">
    <source>
        <dbReference type="ARBA" id="ARBA00022448"/>
    </source>
</evidence>
<dbReference type="InterPro" id="IPR020846">
    <property type="entry name" value="MFS_dom"/>
</dbReference>
<dbReference type="PANTHER" id="PTHR42718">
    <property type="entry name" value="MAJOR FACILITATOR SUPERFAMILY MULTIDRUG TRANSPORTER MFSC"/>
    <property type="match status" value="1"/>
</dbReference>
<dbReference type="InterPro" id="IPR004638">
    <property type="entry name" value="EmrB-like"/>
</dbReference>
<keyword evidence="3" id="KW-1003">Cell membrane</keyword>
<dbReference type="PANTHER" id="PTHR42718:SF46">
    <property type="entry name" value="BLR6921 PROTEIN"/>
    <property type="match status" value="1"/>
</dbReference>
<reference evidence="9 10" key="1">
    <citation type="submission" date="2018-10" db="EMBL/GenBank/DDBJ databases">
        <title>Isolation from cow dung.</title>
        <authorList>
            <person name="Ling L."/>
        </authorList>
    </citation>
    <scope>NUCLEOTIDE SEQUENCE [LARGE SCALE GENOMIC DNA]</scope>
    <source>
        <strain evidence="9 10">NEAU-LL90</strain>
    </source>
</reference>
<feature type="domain" description="Major facilitator superfamily (MFS) profile" evidence="8">
    <location>
        <begin position="1"/>
        <end position="437"/>
    </location>
</feature>
<dbReference type="InterPro" id="IPR011701">
    <property type="entry name" value="MFS"/>
</dbReference>
<dbReference type="EMBL" id="RFFH01000028">
    <property type="protein sequence ID" value="RMI27948.1"/>
    <property type="molecule type" value="Genomic_DNA"/>
</dbReference>
<organism evidence="9 10">
    <name type="scientific">Nocardia stercoris</name>
    <dbReference type="NCBI Taxonomy" id="2483361"/>
    <lineage>
        <taxon>Bacteria</taxon>
        <taxon>Bacillati</taxon>
        <taxon>Actinomycetota</taxon>
        <taxon>Actinomycetes</taxon>
        <taxon>Mycobacteriales</taxon>
        <taxon>Nocardiaceae</taxon>
        <taxon>Nocardia</taxon>
    </lineage>
</organism>
<dbReference type="AlphaFoldDB" id="A0A3M2L063"/>
<evidence type="ECO:0000256" key="5">
    <source>
        <dbReference type="ARBA" id="ARBA00022989"/>
    </source>
</evidence>
<feature type="transmembrane region" description="Helical" evidence="7">
    <location>
        <begin position="57"/>
        <end position="76"/>
    </location>
</feature>
<feature type="transmembrane region" description="Helical" evidence="7">
    <location>
        <begin position="376"/>
        <end position="400"/>
    </location>
</feature>
<feature type="transmembrane region" description="Helical" evidence="7">
    <location>
        <begin position="278"/>
        <end position="299"/>
    </location>
</feature>
<protein>
    <submittedName>
        <fullName evidence="9">DHA2 family efflux MFS transporter permease subunit</fullName>
    </submittedName>
</protein>
<evidence type="ECO:0000256" key="3">
    <source>
        <dbReference type="ARBA" id="ARBA00022475"/>
    </source>
</evidence>
<keyword evidence="4 7" id="KW-0812">Transmembrane</keyword>
<accession>A0A3M2L063</accession>
<proteinExistence type="predicted"/>
<feature type="transmembrane region" description="Helical" evidence="7">
    <location>
        <begin position="340"/>
        <end position="364"/>
    </location>
</feature>
<comment type="subcellular location">
    <subcellularLocation>
        <location evidence="1">Cell membrane</location>
        <topology evidence="1">Multi-pass membrane protein</topology>
    </subcellularLocation>
</comment>
<feature type="transmembrane region" description="Helical" evidence="7">
    <location>
        <begin position="210"/>
        <end position="229"/>
    </location>
</feature>
<dbReference type="GO" id="GO:0005886">
    <property type="term" value="C:plasma membrane"/>
    <property type="evidence" value="ECO:0007669"/>
    <property type="project" value="UniProtKB-SubCell"/>
</dbReference>
<evidence type="ECO:0000256" key="1">
    <source>
        <dbReference type="ARBA" id="ARBA00004651"/>
    </source>
</evidence>
<feature type="transmembrane region" description="Helical" evidence="7">
    <location>
        <begin position="143"/>
        <end position="166"/>
    </location>
</feature>
<keyword evidence="2" id="KW-0813">Transport</keyword>
<dbReference type="SUPFAM" id="SSF103473">
    <property type="entry name" value="MFS general substrate transporter"/>
    <property type="match status" value="1"/>
</dbReference>
<dbReference type="Proteomes" id="UP000279275">
    <property type="component" value="Unassembled WGS sequence"/>
</dbReference>
<keyword evidence="5 7" id="KW-1133">Transmembrane helix</keyword>
<feature type="transmembrane region" description="Helical" evidence="7">
    <location>
        <begin position="26"/>
        <end position="45"/>
    </location>
</feature>
<dbReference type="Gene3D" id="1.20.1250.20">
    <property type="entry name" value="MFS general substrate transporter like domains"/>
    <property type="match status" value="2"/>
</dbReference>
<evidence type="ECO:0000256" key="7">
    <source>
        <dbReference type="SAM" id="Phobius"/>
    </source>
</evidence>
<dbReference type="InterPro" id="IPR036259">
    <property type="entry name" value="MFS_trans_sf"/>
</dbReference>
<evidence type="ECO:0000313" key="9">
    <source>
        <dbReference type="EMBL" id="RMI27948.1"/>
    </source>
</evidence>
<comment type="caution">
    <text evidence="9">The sequence shown here is derived from an EMBL/GenBank/DDBJ whole genome shotgun (WGS) entry which is preliminary data.</text>
</comment>
<evidence type="ECO:0000259" key="8">
    <source>
        <dbReference type="PROSITE" id="PS50850"/>
    </source>
</evidence>
<name>A0A3M2L063_9NOCA</name>
<feature type="transmembrane region" description="Helical" evidence="7">
    <location>
        <begin position="82"/>
        <end position="103"/>
    </location>
</feature>
<feature type="transmembrane region" description="Helical" evidence="7">
    <location>
        <begin position="250"/>
        <end position="272"/>
    </location>
</feature>
<dbReference type="PROSITE" id="PS50850">
    <property type="entry name" value="MFS"/>
    <property type="match status" value="1"/>
</dbReference>
<keyword evidence="6 7" id="KW-0472">Membrane</keyword>
<feature type="transmembrane region" description="Helical" evidence="7">
    <location>
        <begin position="412"/>
        <end position="431"/>
    </location>
</feature>
<feature type="transmembrane region" description="Helical" evidence="7">
    <location>
        <begin position="178"/>
        <end position="198"/>
    </location>
</feature>
<feature type="transmembrane region" description="Helical" evidence="7">
    <location>
        <begin position="115"/>
        <end position="137"/>
    </location>
</feature>
<keyword evidence="10" id="KW-1185">Reference proteome</keyword>
<dbReference type="GO" id="GO:0022857">
    <property type="term" value="F:transmembrane transporter activity"/>
    <property type="evidence" value="ECO:0007669"/>
    <property type="project" value="InterPro"/>
</dbReference>
<evidence type="ECO:0000256" key="6">
    <source>
        <dbReference type="ARBA" id="ARBA00023136"/>
    </source>
</evidence>
<feature type="transmembrane region" description="Helical" evidence="7">
    <location>
        <begin position="306"/>
        <end position="328"/>
    </location>
</feature>
<sequence>MGMLDTSLINVGLDRISADLGATLDAAQWIASAYLVALAVTLPLCGWLGRVVGADRLWLGALAGFTVTSGLCALAPSVGWLIVARIAQGLAAGFLVPAGQTLIGQVAGPHRLGRVMSVVGIAVVAAPAIGPTVGGLLLQHFSWPWLFLINLPLGVVAFVLGVRLLPASARTGFTPLDSTGFVLVASGLSLLVYGLGAFGTEGRFGAPRVWIPVVVGAVALAGFLIRSAGRADAILDIGLFRNRVFAAAGAANFFAGLAMYGGMLLLPLYFQILRGEGLVSTGLLLFSFGLGGVIALPAGGRLTDRFGGGIVSVAGNLVTALVTVPFVFGDASTNLVLVQVLLFVRGLAAGLTAMPAVTAAYASVGREKLADAASLVNILMRVGGSAGVALLAVVLVQSARSGAPLVSGYHQAFGWLTAATVVALGASVVLWRAERRSAA</sequence>
<gene>
    <name evidence="9" type="ORF">EBN03_32375</name>
</gene>
<dbReference type="OrthoDB" id="9812221at2"/>